<accession>A0A9Q0NFX5</accession>
<feature type="non-terminal residue" evidence="1">
    <location>
        <position position="1"/>
    </location>
</feature>
<evidence type="ECO:0000313" key="2">
    <source>
        <dbReference type="Proteomes" id="UP001151699"/>
    </source>
</evidence>
<dbReference type="AlphaFoldDB" id="A0A9Q0NFX5"/>
<evidence type="ECO:0000313" key="1">
    <source>
        <dbReference type="EMBL" id="KAJ6648781.1"/>
    </source>
</evidence>
<sequence length="167" mass="18995">MSIKYEIGTKTNTEWYAAISRSGYGRIDETSIFNGMSAIGVTSGVVIVAHCVTLKRTVLINTSNRMTVKEILQPIFDWVVAKNEEQYSQWNSIEVAVLRGYLHEGPHHPLVPISYDVFMQDLKDFLNEAYREHPRHIDGSRFLLESSNGEVMVDKDRVIFSEIKIGS</sequence>
<proteinExistence type="predicted"/>
<gene>
    <name evidence="1" type="ORF">Bhyg_04012</name>
</gene>
<keyword evidence="2" id="KW-1185">Reference proteome</keyword>
<comment type="caution">
    <text evidence="1">The sequence shown here is derived from an EMBL/GenBank/DDBJ whole genome shotgun (WGS) entry which is preliminary data.</text>
</comment>
<reference evidence="1" key="1">
    <citation type="submission" date="2022-07" db="EMBL/GenBank/DDBJ databases">
        <authorList>
            <person name="Trinca V."/>
            <person name="Uliana J.V.C."/>
            <person name="Torres T.T."/>
            <person name="Ward R.J."/>
            <person name="Monesi N."/>
        </authorList>
    </citation>
    <scope>NUCLEOTIDE SEQUENCE</scope>
    <source>
        <strain evidence="1">HSMRA1968</strain>
        <tissue evidence="1">Whole embryos</tissue>
    </source>
</reference>
<dbReference type="EMBL" id="WJQU01000001">
    <property type="protein sequence ID" value="KAJ6648781.1"/>
    <property type="molecule type" value="Genomic_DNA"/>
</dbReference>
<organism evidence="1 2">
    <name type="scientific">Pseudolycoriella hygida</name>
    <dbReference type="NCBI Taxonomy" id="35572"/>
    <lineage>
        <taxon>Eukaryota</taxon>
        <taxon>Metazoa</taxon>
        <taxon>Ecdysozoa</taxon>
        <taxon>Arthropoda</taxon>
        <taxon>Hexapoda</taxon>
        <taxon>Insecta</taxon>
        <taxon>Pterygota</taxon>
        <taxon>Neoptera</taxon>
        <taxon>Endopterygota</taxon>
        <taxon>Diptera</taxon>
        <taxon>Nematocera</taxon>
        <taxon>Sciaroidea</taxon>
        <taxon>Sciaridae</taxon>
        <taxon>Pseudolycoriella</taxon>
    </lineage>
</organism>
<protein>
    <submittedName>
        <fullName evidence="1">Uncharacterized protein</fullName>
    </submittedName>
</protein>
<name>A0A9Q0NFX5_9DIPT</name>
<dbReference type="Proteomes" id="UP001151699">
    <property type="component" value="Chromosome A"/>
</dbReference>